<keyword evidence="4" id="KW-1185">Reference proteome</keyword>
<feature type="region of interest" description="Disordered" evidence="1">
    <location>
        <begin position="44"/>
        <end position="80"/>
    </location>
</feature>
<comment type="caution">
    <text evidence="3">The sequence shown here is derived from an EMBL/GenBank/DDBJ whole genome shotgun (WGS) entry which is preliminary data.</text>
</comment>
<organism evidence="3 4">
    <name type="scientific">Liquidambar formosana</name>
    <name type="common">Formosan gum</name>
    <dbReference type="NCBI Taxonomy" id="63359"/>
    <lineage>
        <taxon>Eukaryota</taxon>
        <taxon>Viridiplantae</taxon>
        <taxon>Streptophyta</taxon>
        <taxon>Embryophyta</taxon>
        <taxon>Tracheophyta</taxon>
        <taxon>Spermatophyta</taxon>
        <taxon>Magnoliopsida</taxon>
        <taxon>eudicotyledons</taxon>
        <taxon>Gunneridae</taxon>
        <taxon>Pentapetalae</taxon>
        <taxon>Saxifragales</taxon>
        <taxon>Altingiaceae</taxon>
        <taxon>Liquidambar</taxon>
    </lineage>
</organism>
<dbReference type="EMBL" id="JBBPBK010000006">
    <property type="protein sequence ID" value="KAK9283292.1"/>
    <property type="molecule type" value="Genomic_DNA"/>
</dbReference>
<dbReference type="GO" id="GO:0016740">
    <property type="term" value="F:transferase activity"/>
    <property type="evidence" value="ECO:0007669"/>
    <property type="project" value="InterPro"/>
</dbReference>
<dbReference type="PANTHER" id="PTHR46592">
    <property type="entry name" value="RING-H2 FINGER PROTEIN ATL67"/>
    <property type="match status" value="1"/>
</dbReference>
<name>A0AAP0RWJ9_LIQFO</name>
<dbReference type="PANTHER" id="PTHR46592:SF14">
    <property type="entry name" value="RING-TYPE DOMAIN-CONTAINING PROTEIN"/>
    <property type="match status" value="1"/>
</dbReference>
<keyword evidence="2" id="KW-0472">Membrane</keyword>
<gene>
    <name evidence="3" type="ORF">L1049_011528</name>
</gene>
<accession>A0AAP0RWJ9</accession>
<protein>
    <submittedName>
        <fullName evidence="3">Uncharacterized protein</fullName>
    </submittedName>
</protein>
<evidence type="ECO:0000256" key="1">
    <source>
        <dbReference type="SAM" id="MobiDB-lite"/>
    </source>
</evidence>
<dbReference type="InterPro" id="IPR044289">
    <property type="entry name" value="ATL67-70"/>
</dbReference>
<feature type="transmembrane region" description="Helical" evidence="2">
    <location>
        <begin position="15"/>
        <end position="40"/>
    </location>
</feature>
<keyword evidence="2" id="KW-1133">Transmembrane helix</keyword>
<keyword evidence="2" id="KW-0812">Transmembrane</keyword>
<dbReference type="Proteomes" id="UP001415857">
    <property type="component" value="Unassembled WGS sequence"/>
</dbReference>
<evidence type="ECO:0000256" key="2">
    <source>
        <dbReference type="SAM" id="Phobius"/>
    </source>
</evidence>
<dbReference type="GO" id="GO:0016567">
    <property type="term" value="P:protein ubiquitination"/>
    <property type="evidence" value="ECO:0007669"/>
    <property type="project" value="InterPro"/>
</dbReference>
<evidence type="ECO:0000313" key="4">
    <source>
        <dbReference type="Proteomes" id="UP001415857"/>
    </source>
</evidence>
<dbReference type="AlphaFoldDB" id="A0AAP0RWJ9"/>
<reference evidence="3 4" key="1">
    <citation type="journal article" date="2024" name="Plant J.">
        <title>Genome sequences and population genomics reveal climatic adaptation and genomic divergence between two closely related sweetgum species.</title>
        <authorList>
            <person name="Xu W.Q."/>
            <person name="Ren C.Q."/>
            <person name="Zhang X.Y."/>
            <person name="Comes H.P."/>
            <person name="Liu X.H."/>
            <person name="Li Y.G."/>
            <person name="Kettle C.J."/>
            <person name="Jalonen R."/>
            <person name="Gaisberger H."/>
            <person name="Ma Y.Z."/>
            <person name="Qiu Y.X."/>
        </authorList>
    </citation>
    <scope>NUCLEOTIDE SEQUENCE [LARGE SCALE GENOMIC DNA]</scope>
    <source>
        <strain evidence="3">Hangzhou</strain>
    </source>
</reference>
<evidence type="ECO:0000313" key="3">
    <source>
        <dbReference type="EMBL" id="KAK9283292.1"/>
    </source>
</evidence>
<sequence length="100" mass="10057">MSTALPPESATGVGLGYGIAIAVSILVLISTIMLASYACVRVKASGRRHGGSDSGAGGGRRPNHQSTMSLGVLPEPVSRRGGVSCHALRNADNSGGPWAT</sequence>
<proteinExistence type="predicted"/>